<dbReference type="EMBL" id="LHXO01000064">
    <property type="protein sequence ID" value="KXA94346.1"/>
    <property type="molecule type" value="Genomic_DNA"/>
</dbReference>
<sequence length="71" mass="7003">MSKAGSALVIIGLVLATVSVFSPVALANILAKIGIDTVPTISLPVLNEVSLGLVAGIFMIVIGAGAEAEGE</sequence>
<evidence type="ECO:0000256" key="1">
    <source>
        <dbReference type="SAM" id="Phobius"/>
    </source>
</evidence>
<name>A0A133UJS0_9EURY</name>
<feature type="transmembrane region" description="Helical" evidence="1">
    <location>
        <begin position="51"/>
        <end position="68"/>
    </location>
</feature>
<proteinExistence type="predicted"/>
<accession>A0A133UJS0</accession>
<gene>
    <name evidence="2" type="ORF">AKJ65_04685</name>
</gene>
<evidence type="ECO:0000313" key="2">
    <source>
        <dbReference type="EMBL" id="KXA94346.1"/>
    </source>
</evidence>
<keyword evidence="1" id="KW-1133">Transmembrane helix</keyword>
<comment type="caution">
    <text evidence="2">The sequence shown here is derived from an EMBL/GenBank/DDBJ whole genome shotgun (WGS) entry which is preliminary data.</text>
</comment>
<keyword evidence="1" id="KW-0812">Transmembrane</keyword>
<reference evidence="2 3" key="1">
    <citation type="journal article" date="2016" name="Sci. Rep.">
        <title>Metabolic traits of an uncultured archaeal lineage -MSBL1- from brine pools of the Red Sea.</title>
        <authorList>
            <person name="Mwirichia R."/>
            <person name="Alam I."/>
            <person name="Rashid M."/>
            <person name="Vinu M."/>
            <person name="Ba-Alawi W."/>
            <person name="Anthony Kamau A."/>
            <person name="Kamanda Ngugi D."/>
            <person name="Goker M."/>
            <person name="Klenk H.P."/>
            <person name="Bajic V."/>
            <person name="Stingl U."/>
        </authorList>
    </citation>
    <scope>NUCLEOTIDE SEQUENCE [LARGE SCALE GENOMIC DNA]</scope>
    <source>
        <strain evidence="2">SCGC-AAA259E19</strain>
    </source>
</reference>
<dbReference type="AlphaFoldDB" id="A0A133UJS0"/>
<dbReference type="Proteomes" id="UP000070284">
    <property type="component" value="Unassembled WGS sequence"/>
</dbReference>
<organism evidence="2 3">
    <name type="scientific">candidate division MSBL1 archaeon SCGC-AAA259E19</name>
    <dbReference type="NCBI Taxonomy" id="1698264"/>
    <lineage>
        <taxon>Archaea</taxon>
        <taxon>Methanobacteriati</taxon>
        <taxon>Methanobacteriota</taxon>
        <taxon>candidate division MSBL1</taxon>
    </lineage>
</organism>
<protein>
    <submittedName>
        <fullName evidence="2">Uncharacterized protein</fullName>
    </submittedName>
</protein>
<evidence type="ECO:0000313" key="3">
    <source>
        <dbReference type="Proteomes" id="UP000070284"/>
    </source>
</evidence>
<keyword evidence="1" id="KW-0472">Membrane</keyword>
<keyword evidence="3" id="KW-1185">Reference proteome</keyword>